<name>A0A9E7BXV9_9ACTN</name>
<dbReference type="AlphaFoldDB" id="A0A9E7BXV9"/>
<dbReference type="Proteomes" id="UP001162834">
    <property type="component" value="Chromosome"/>
</dbReference>
<protein>
    <recommendedName>
        <fullName evidence="4">DUF3558 domain-containing protein</fullName>
    </recommendedName>
</protein>
<proteinExistence type="predicted"/>
<gene>
    <name evidence="2" type="ORF">DSM104329_00451</name>
</gene>
<keyword evidence="1" id="KW-0732">Signal</keyword>
<organism evidence="2 3">
    <name type="scientific">Capillimicrobium parvum</name>
    <dbReference type="NCBI Taxonomy" id="2884022"/>
    <lineage>
        <taxon>Bacteria</taxon>
        <taxon>Bacillati</taxon>
        <taxon>Actinomycetota</taxon>
        <taxon>Thermoleophilia</taxon>
        <taxon>Solirubrobacterales</taxon>
        <taxon>Capillimicrobiaceae</taxon>
        <taxon>Capillimicrobium</taxon>
    </lineage>
</organism>
<feature type="chain" id="PRO_5038964991" description="DUF3558 domain-containing protein" evidence="1">
    <location>
        <begin position="19"/>
        <end position="202"/>
    </location>
</feature>
<dbReference type="EMBL" id="CP087164">
    <property type="protein sequence ID" value="UGS34080.1"/>
    <property type="molecule type" value="Genomic_DNA"/>
</dbReference>
<dbReference type="PROSITE" id="PS51257">
    <property type="entry name" value="PROKAR_LIPOPROTEIN"/>
    <property type="match status" value="1"/>
</dbReference>
<keyword evidence="3" id="KW-1185">Reference proteome</keyword>
<evidence type="ECO:0000256" key="1">
    <source>
        <dbReference type="SAM" id="SignalP"/>
    </source>
</evidence>
<sequence length="202" mass="21606">MSRIALVLTLWLAAAALAACGSGGSATTTYRSSLSASNGEELEHDADRSAEGVDGLSVCPLLPTRTVEKVVGVSGLRAERNDSLDLSICRYARGAVNVRILLDGAADATRRYYNQLSEAQQKFNPIPDLRPHDVRHVGDDSTYGGTGAFWTRGRAQLVAFSADRIARVTVHVPAQSDARRKAEAARLAKLIFARAPAERDGS</sequence>
<evidence type="ECO:0000313" key="2">
    <source>
        <dbReference type="EMBL" id="UGS34080.1"/>
    </source>
</evidence>
<dbReference type="KEGG" id="sbae:DSM104329_00451"/>
<accession>A0A9E7BXV9</accession>
<evidence type="ECO:0000313" key="3">
    <source>
        <dbReference type="Proteomes" id="UP001162834"/>
    </source>
</evidence>
<dbReference type="RefSeq" id="WP_259313769.1">
    <property type="nucleotide sequence ID" value="NZ_CP087164.1"/>
</dbReference>
<reference evidence="2" key="1">
    <citation type="journal article" date="2022" name="Int. J. Syst. Evol. Microbiol.">
        <title>Pseudomonas aegrilactucae sp. nov. and Pseudomonas morbosilactucae sp. nov., pathogens causing bacterial rot of lettuce in Japan.</title>
        <authorList>
            <person name="Sawada H."/>
            <person name="Fujikawa T."/>
            <person name="Satou M."/>
        </authorList>
    </citation>
    <scope>NUCLEOTIDE SEQUENCE</scope>
    <source>
        <strain evidence="2">0166_1</strain>
    </source>
</reference>
<evidence type="ECO:0008006" key="4">
    <source>
        <dbReference type="Google" id="ProtNLM"/>
    </source>
</evidence>
<feature type="signal peptide" evidence="1">
    <location>
        <begin position="1"/>
        <end position="18"/>
    </location>
</feature>